<proteinExistence type="predicted"/>
<dbReference type="Proteomes" id="UP001157355">
    <property type="component" value="Unassembled WGS sequence"/>
</dbReference>
<accession>A0AA37TZT0</accession>
<comment type="caution">
    <text evidence="1">The sequence shown here is derived from an EMBL/GenBank/DDBJ whole genome shotgun (WGS) entry which is preliminary data.</text>
</comment>
<dbReference type="AlphaFoldDB" id="A0AA37TZT0"/>
<sequence length="80" mass="8660">MAWHGIYRLSGGIASRTALVAKGGPDPATTYGLALIATGGMDSPQVDARDSWPDFGMTWRVQWPLAASFNRSSWYRTQGA</sequence>
<protein>
    <submittedName>
        <fullName evidence="1">Uncharacterized protein</fullName>
    </submittedName>
</protein>
<name>A0AA37TZT0_9RHOB</name>
<dbReference type="RefSeq" id="WP_284326439.1">
    <property type="nucleotide sequence ID" value="NZ_BSPP01000011.1"/>
</dbReference>
<dbReference type="EMBL" id="BSPP01000011">
    <property type="protein sequence ID" value="GLS88268.1"/>
    <property type="molecule type" value="Genomic_DNA"/>
</dbReference>
<organism evidence="1 2">
    <name type="scientific">Cypionkella aquatica</name>
    <dbReference type="NCBI Taxonomy" id="1756042"/>
    <lineage>
        <taxon>Bacteria</taxon>
        <taxon>Pseudomonadati</taxon>
        <taxon>Pseudomonadota</taxon>
        <taxon>Alphaproteobacteria</taxon>
        <taxon>Rhodobacterales</taxon>
        <taxon>Paracoccaceae</taxon>
        <taxon>Cypionkella</taxon>
    </lineage>
</organism>
<evidence type="ECO:0000313" key="1">
    <source>
        <dbReference type="EMBL" id="GLS88268.1"/>
    </source>
</evidence>
<evidence type="ECO:0000313" key="2">
    <source>
        <dbReference type="Proteomes" id="UP001157355"/>
    </source>
</evidence>
<reference evidence="1 2" key="1">
    <citation type="journal article" date="2014" name="Int. J. Syst. Evol. Microbiol.">
        <title>Complete genome sequence of Corynebacterium casei LMG S-19264T (=DSM 44701T), isolated from a smear-ripened cheese.</title>
        <authorList>
            <consortium name="US DOE Joint Genome Institute (JGI-PGF)"/>
            <person name="Walter F."/>
            <person name="Albersmeier A."/>
            <person name="Kalinowski J."/>
            <person name="Ruckert C."/>
        </authorList>
    </citation>
    <scope>NUCLEOTIDE SEQUENCE [LARGE SCALE GENOMIC DNA]</scope>
    <source>
        <strain evidence="1 2">NBRC 111766</strain>
    </source>
</reference>
<gene>
    <name evidence="1" type="ORF">GCM10010873_32420</name>
</gene>
<keyword evidence="2" id="KW-1185">Reference proteome</keyword>